<organism evidence="8 9">
    <name type="scientific">Salibacterium qingdaonense</name>
    <dbReference type="NCBI Taxonomy" id="266892"/>
    <lineage>
        <taxon>Bacteria</taxon>
        <taxon>Bacillati</taxon>
        <taxon>Bacillota</taxon>
        <taxon>Bacilli</taxon>
        <taxon>Bacillales</taxon>
        <taxon>Bacillaceae</taxon>
    </lineage>
</organism>
<evidence type="ECO:0000256" key="7">
    <source>
        <dbReference type="HAMAP-Rule" id="MF_02065"/>
    </source>
</evidence>
<keyword evidence="3 7" id="KW-1133">Transmembrane helix</keyword>
<dbReference type="RefSeq" id="WP_090925689.1">
    <property type="nucleotide sequence ID" value="NZ_FOTY01000003.1"/>
</dbReference>
<keyword evidence="2 7" id="KW-0812">Transmembrane</keyword>
<dbReference type="OrthoDB" id="9814591at2"/>
<evidence type="ECO:0000256" key="2">
    <source>
        <dbReference type="ARBA" id="ARBA00022692"/>
    </source>
</evidence>
<keyword evidence="5 7" id="KW-0456">Lyase</keyword>
<sequence>MFRRTTKEGLTEKEKQARIVRKIILITLAVLVTLAAAAAIGGWLYISSSLKPVDEDSEEQVSVEIPIGSNASDIGSILEDADVIKNGTVFQYYVRYKNEQGFQAGMYELSPSMNIDSIIDQLKEGTMMKEASFSFTVPEGTWYEDIVQTMAEAGPHDVEEIKTKLADEEYLNQLIEEYDALTETVLNEEIRYPLEGYLFPATYEFVDENASIEEIAARMIEQTEEIMVEFSEQVEESDYTFHELLTLASIVEREARQKEDRPKIAGVLFNRLEEGMRLEVDPTVSYAMGEHNYMTSSEDLQTDSPFNTYQHTGIPPGPIASPGRSSLKAVMNPEDNNYLFFYARPGGEVIYNEKYEDHREVQEQYRQEWVEAREE</sequence>
<dbReference type="GO" id="GO:0008932">
    <property type="term" value="F:lytic endotransglycosylase activity"/>
    <property type="evidence" value="ECO:0007669"/>
    <property type="project" value="UniProtKB-UniRule"/>
</dbReference>
<accession>A0A1I4JG04</accession>
<dbReference type="InterPro" id="IPR003770">
    <property type="entry name" value="MLTG-like"/>
</dbReference>
<keyword evidence="4 7" id="KW-0472">Membrane</keyword>
<evidence type="ECO:0000256" key="6">
    <source>
        <dbReference type="ARBA" id="ARBA00023316"/>
    </source>
</evidence>
<dbReference type="EMBL" id="FOTY01000003">
    <property type="protein sequence ID" value="SFL65056.1"/>
    <property type="molecule type" value="Genomic_DNA"/>
</dbReference>
<evidence type="ECO:0000256" key="3">
    <source>
        <dbReference type="ARBA" id="ARBA00022989"/>
    </source>
</evidence>
<dbReference type="NCBIfam" id="TIGR00247">
    <property type="entry name" value="endolytic transglycosylase MltG"/>
    <property type="match status" value="1"/>
</dbReference>
<dbReference type="GO" id="GO:0071555">
    <property type="term" value="P:cell wall organization"/>
    <property type="evidence" value="ECO:0007669"/>
    <property type="project" value="UniProtKB-KW"/>
</dbReference>
<reference evidence="8 9" key="1">
    <citation type="submission" date="2016-10" db="EMBL/GenBank/DDBJ databases">
        <authorList>
            <person name="de Groot N.N."/>
        </authorList>
    </citation>
    <scope>NUCLEOTIDE SEQUENCE [LARGE SCALE GENOMIC DNA]</scope>
    <source>
        <strain evidence="8 9">CGMCC 1.6134</strain>
    </source>
</reference>
<dbReference type="CDD" id="cd08010">
    <property type="entry name" value="MltG_like"/>
    <property type="match status" value="1"/>
</dbReference>
<feature type="site" description="Important for catalytic activity" evidence="7">
    <location>
        <position position="254"/>
    </location>
</feature>
<dbReference type="EC" id="4.2.2.29" evidence="7"/>
<dbReference type="HAMAP" id="MF_02065">
    <property type="entry name" value="MltG"/>
    <property type="match status" value="1"/>
</dbReference>
<dbReference type="PANTHER" id="PTHR30518:SF2">
    <property type="entry name" value="ENDOLYTIC MUREIN TRANSGLYCOSYLASE"/>
    <property type="match status" value="1"/>
</dbReference>
<dbReference type="Proteomes" id="UP000199668">
    <property type="component" value="Unassembled WGS sequence"/>
</dbReference>
<feature type="transmembrane region" description="Helical" evidence="7">
    <location>
        <begin position="23"/>
        <end position="46"/>
    </location>
</feature>
<dbReference type="Gene3D" id="3.30.1490.480">
    <property type="entry name" value="Endolytic murein transglycosylase"/>
    <property type="match status" value="1"/>
</dbReference>
<dbReference type="PANTHER" id="PTHR30518">
    <property type="entry name" value="ENDOLYTIC MUREIN TRANSGLYCOSYLASE"/>
    <property type="match status" value="1"/>
</dbReference>
<comment type="function">
    <text evidence="7">Functions as a peptidoglycan terminase that cleaves nascent peptidoglycan strands endolytically to terminate their elongation.</text>
</comment>
<evidence type="ECO:0000313" key="9">
    <source>
        <dbReference type="Proteomes" id="UP000199668"/>
    </source>
</evidence>
<comment type="similarity">
    <text evidence="7">Belongs to the transglycosylase MltG family.</text>
</comment>
<keyword evidence="6 7" id="KW-0961">Cell wall biogenesis/degradation</keyword>
<comment type="catalytic activity">
    <reaction evidence="7">
        <text>a peptidoglycan chain = a peptidoglycan chain with N-acetyl-1,6-anhydromuramyl-[peptide] at the reducing end + a peptidoglycan chain with N-acetylglucosamine at the non-reducing end.</text>
        <dbReference type="EC" id="4.2.2.29"/>
    </reaction>
</comment>
<name>A0A1I4JG04_9BACI</name>
<comment type="subcellular location">
    <subcellularLocation>
        <location evidence="7">Cell membrane</location>
        <topology evidence="7">Single-pass membrane protein</topology>
    </subcellularLocation>
</comment>
<keyword evidence="1 7" id="KW-1003">Cell membrane</keyword>
<dbReference type="GO" id="GO:0009252">
    <property type="term" value="P:peptidoglycan biosynthetic process"/>
    <property type="evidence" value="ECO:0007669"/>
    <property type="project" value="UniProtKB-UniRule"/>
</dbReference>
<proteinExistence type="inferred from homology"/>
<protein>
    <recommendedName>
        <fullName evidence="7">Endolytic murein transglycosylase</fullName>
        <ecNumber evidence="7">4.2.2.29</ecNumber>
    </recommendedName>
    <alternativeName>
        <fullName evidence="7">Peptidoglycan lytic transglycosylase</fullName>
    </alternativeName>
    <alternativeName>
        <fullName evidence="7">Peptidoglycan polymerization terminase</fullName>
    </alternativeName>
</protein>
<dbReference type="AlphaFoldDB" id="A0A1I4JG04"/>
<keyword evidence="9" id="KW-1185">Reference proteome</keyword>
<evidence type="ECO:0000256" key="1">
    <source>
        <dbReference type="ARBA" id="ARBA00022475"/>
    </source>
</evidence>
<gene>
    <name evidence="7" type="primary">mltG</name>
    <name evidence="8" type="ORF">SAMN04488054_103123</name>
</gene>
<dbReference type="Pfam" id="PF02618">
    <property type="entry name" value="YceG"/>
    <property type="match status" value="1"/>
</dbReference>
<evidence type="ECO:0000313" key="8">
    <source>
        <dbReference type="EMBL" id="SFL65056.1"/>
    </source>
</evidence>
<dbReference type="STRING" id="266892.SAMN04488054_103123"/>
<evidence type="ECO:0000256" key="5">
    <source>
        <dbReference type="ARBA" id="ARBA00023239"/>
    </source>
</evidence>
<evidence type="ECO:0000256" key="4">
    <source>
        <dbReference type="ARBA" id="ARBA00023136"/>
    </source>
</evidence>
<dbReference type="GO" id="GO:0005886">
    <property type="term" value="C:plasma membrane"/>
    <property type="evidence" value="ECO:0007669"/>
    <property type="project" value="UniProtKB-SubCell"/>
</dbReference>